<keyword evidence="4" id="KW-1133">Transmembrane helix</keyword>
<evidence type="ECO:0000313" key="6">
    <source>
        <dbReference type="EMBL" id="TDX28375.1"/>
    </source>
</evidence>
<dbReference type="PANTHER" id="PTHR44196">
    <property type="entry name" value="DEHYDROGENASE/REDUCTASE SDR FAMILY MEMBER 7B"/>
    <property type="match status" value="1"/>
</dbReference>
<evidence type="ECO:0000256" key="3">
    <source>
        <dbReference type="RuleBase" id="RU000363"/>
    </source>
</evidence>
<evidence type="ECO:0000256" key="4">
    <source>
        <dbReference type="SAM" id="Phobius"/>
    </source>
</evidence>
<dbReference type="InterPro" id="IPR057326">
    <property type="entry name" value="KR_dom"/>
</dbReference>
<keyword evidence="4" id="KW-0812">Transmembrane</keyword>
<comment type="caution">
    <text evidence="6">The sequence shown here is derived from an EMBL/GenBank/DDBJ whole genome shotgun (WGS) entry which is preliminary data.</text>
</comment>
<feature type="transmembrane region" description="Helical" evidence="4">
    <location>
        <begin position="312"/>
        <end position="329"/>
    </location>
</feature>
<dbReference type="PRINTS" id="PR00080">
    <property type="entry name" value="SDRFAMILY"/>
</dbReference>
<dbReference type="PANTHER" id="PTHR44196:SF1">
    <property type="entry name" value="DEHYDROGENASE_REDUCTASE SDR FAMILY MEMBER 7B"/>
    <property type="match status" value="1"/>
</dbReference>
<dbReference type="Gene3D" id="3.40.50.720">
    <property type="entry name" value="NAD(P)-binding Rossmann-like Domain"/>
    <property type="match status" value="1"/>
</dbReference>
<dbReference type="GO" id="GO:0016020">
    <property type="term" value="C:membrane"/>
    <property type="evidence" value="ECO:0007669"/>
    <property type="project" value="TreeGrafter"/>
</dbReference>
<keyword evidence="2" id="KW-0560">Oxidoreductase</keyword>
<dbReference type="NCBIfam" id="NF005495">
    <property type="entry name" value="PRK07109.1"/>
    <property type="match status" value="1"/>
</dbReference>
<comment type="similarity">
    <text evidence="1 3">Belongs to the short-chain dehydrogenases/reductases (SDR) family.</text>
</comment>
<keyword evidence="4" id="KW-0472">Membrane</keyword>
<dbReference type="Proteomes" id="UP000294489">
    <property type="component" value="Unassembled WGS sequence"/>
</dbReference>
<accession>A0A4R8FPW8</accession>
<dbReference type="AlphaFoldDB" id="A0A4R8FPW8"/>
<protein>
    <submittedName>
        <fullName evidence="6">Short-subunit dehydrogenase</fullName>
    </submittedName>
</protein>
<gene>
    <name evidence="6" type="ORF">DFO67_11075</name>
</gene>
<feature type="domain" description="Ketoreductase" evidence="5">
    <location>
        <begin position="11"/>
        <end position="191"/>
    </location>
</feature>
<evidence type="ECO:0000313" key="7">
    <source>
        <dbReference type="Proteomes" id="UP000294489"/>
    </source>
</evidence>
<dbReference type="SMART" id="SM00822">
    <property type="entry name" value="PKS_KR"/>
    <property type="match status" value="1"/>
</dbReference>
<dbReference type="OrthoDB" id="7301144at2"/>
<dbReference type="Pfam" id="PF00106">
    <property type="entry name" value="adh_short"/>
    <property type="match status" value="1"/>
</dbReference>
<reference evidence="6 7" key="1">
    <citation type="submission" date="2019-03" db="EMBL/GenBank/DDBJ databases">
        <title>Freshwater and sediment microbial communities from various areas in North America, analyzing microbe dynamics in response to fracking.</title>
        <authorList>
            <person name="Lamendella R."/>
        </authorList>
    </citation>
    <scope>NUCLEOTIDE SEQUENCE [LARGE SCALE GENOMIC DNA]</scope>
    <source>
        <strain evidence="6 7">6_TX</strain>
    </source>
</reference>
<evidence type="ECO:0000256" key="1">
    <source>
        <dbReference type="ARBA" id="ARBA00006484"/>
    </source>
</evidence>
<dbReference type="RefSeq" id="WP_134018223.1">
    <property type="nucleotide sequence ID" value="NZ_SOEC01000010.1"/>
</dbReference>
<dbReference type="PRINTS" id="PR00081">
    <property type="entry name" value="GDHRDH"/>
</dbReference>
<dbReference type="GO" id="GO:0016491">
    <property type="term" value="F:oxidoreductase activity"/>
    <property type="evidence" value="ECO:0007669"/>
    <property type="project" value="UniProtKB-KW"/>
</dbReference>
<dbReference type="InterPro" id="IPR002347">
    <property type="entry name" value="SDR_fam"/>
</dbReference>
<evidence type="ECO:0000259" key="5">
    <source>
        <dbReference type="SMART" id="SM00822"/>
    </source>
</evidence>
<dbReference type="EMBL" id="SOEC01000010">
    <property type="protein sequence ID" value="TDX28375.1"/>
    <property type="molecule type" value="Genomic_DNA"/>
</dbReference>
<proteinExistence type="inferred from homology"/>
<dbReference type="InterPro" id="IPR036291">
    <property type="entry name" value="NAD(P)-bd_dom_sf"/>
</dbReference>
<sequence length="338" mass="36931">MQGKLKPSSRQVIVITGATSGIGLVTAREAARRGASLVLAARNEAALIELVEELAMQGCQAIHVIADVGLEADIDRVVSAAVGRFGGFDTWVNNAGVSIYGPLEAASTVEYRRLFDTNFWGVVFGSLAARKLLRQRGGAIITVGSAASEFALPVQGMYSPSKHAIKGFIDAFRLETEQERLSIAVTLIKPASINTRLPDHAVNHTSRWPRLPPPIYAPETVARAILYAAEHPTRELFVGASGRLVAAGRQLLPHLIDKFLNTFARSTQAKGHPDRRTDSGILFHPGEGLHERHADKGMTLEFSPYTRAMTHGRWYTLSLLAAVTTYGLLRYRRHAKRH</sequence>
<evidence type="ECO:0000256" key="2">
    <source>
        <dbReference type="ARBA" id="ARBA00023002"/>
    </source>
</evidence>
<name>A0A4R8FPW8_9GAMM</name>
<dbReference type="SUPFAM" id="SSF51735">
    <property type="entry name" value="NAD(P)-binding Rossmann-fold domains"/>
    <property type="match status" value="1"/>
</dbReference>
<organism evidence="6 7">
    <name type="scientific">Modicisalibacter xianhensis</name>
    <dbReference type="NCBI Taxonomy" id="442341"/>
    <lineage>
        <taxon>Bacteria</taxon>
        <taxon>Pseudomonadati</taxon>
        <taxon>Pseudomonadota</taxon>
        <taxon>Gammaproteobacteria</taxon>
        <taxon>Oceanospirillales</taxon>
        <taxon>Halomonadaceae</taxon>
        <taxon>Modicisalibacter</taxon>
    </lineage>
</organism>